<evidence type="ECO:0000256" key="2">
    <source>
        <dbReference type="SAM" id="Phobius"/>
    </source>
</evidence>
<feature type="transmembrane region" description="Helical" evidence="2">
    <location>
        <begin position="12"/>
        <end position="32"/>
    </location>
</feature>
<evidence type="ECO:0000259" key="3">
    <source>
        <dbReference type="Pfam" id="PF12158"/>
    </source>
</evidence>
<evidence type="ECO:0000313" key="5">
    <source>
        <dbReference type="Proteomes" id="UP000202440"/>
    </source>
</evidence>
<gene>
    <name evidence="4" type="ORF">CHH28_16475</name>
</gene>
<feature type="transmembrane region" description="Helical" evidence="2">
    <location>
        <begin position="438"/>
        <end position="460"/>
    </location>
</feature>
<feature type="region of interest" description="Disordered" evidence="1">
    <location>
        <begin position="491"/>
        <end position="512"/>
    </location>
</feature>
<name>A0A222FPK6_9GAMM</name>
<protein>
    <recommendedName>
        <fullName evidence="3">DUF3592 domain-containing protein</fullName>
    </recommendedName>
</protein>
<feature type="transmembrane region" description="Helical" evidence="2">
    <location>
        <begin position="134"/>
        <end position="154"/>
    </location>
</feature>
<organism evidence="4 5">
    <name type="scientific">Bacterioplanes sanyensis</name>
    <dbReference type="NCBI Taxonomy" id="1249553"/>
    <lineage>
        <taxon>Bacteria</taxon>
        <taxon>Pseudomonadati</taxon>
        <taxon>Pseudomonadota</taxon>
        <taxon>Gammaproteobacteria</taxon>
        <taxon>Oceanospirillales</taxon>
        <taxon>Oceanospirillaceae</taxon>
        <taxon>Bacterioplanes</taxon>
    </lineage>
</organism>
<keyword evidence="5" id="KW-1185">Reference proteome</keyword>
<feature type="domain" description="DUF3592" evidence="3">
    <location>
        <begin position="43"/>
        <end position="130"/>
    </location>
</feature>
<dbReference type="RefSeq" id="WP_094061344.1">
    <property type="nucleotide sequence ID" value="NZ_CP022530.1"/>
</dbReference>
<dbReference type="OrthoDB" id="6402665at2"/>
<accession>A0A222FPK6</accession>
<dbReference type="InterPro" id="IPR021994">
    <property type="entry name" value="DUF3592"/>
</dbReference>
<evidence type="ECO:0000313" key="4">
    <source>
        <dbReference type="EMBL" id="ASP40173.1"/>
    </source>
</evidence>
<keyword evidence="2" id="KW-0472">Membrane</keyword>
<dbReference type="EMBL" id="CP022530">
    <property type="protein sequence ID" value="ASP40173.1"/>
    <property type="molecule type" value="Genomic_DNA"/>
</dbReference>
<feature type="transmembrane region" description="Helical" evidence="2">
    <location>
        <begin position="411"/>
        <end position="432"/>
    </location>
</feature>
<keyword evidence="2" id="KW-0812">Transmembrane</keyword>
<reference evidence="4 5" key="1">
    <citation type="submission" date="2017-07" db="EMBL/GenBank/DDBJ databases">
        <title>Annotated genome sequence of Bacterioplanes sanyensis isolated from Red Sea.</title>
        <authorList>
            <person name="Rehman Z.U."/>
        </authorList>
    </citation>
    <scope>NUCLEOTIDE SEQUENCE [LARGE SCALE GENOMIC DNA]</scope>
    <source>
        <strain evidence="4 5">NV9</strain>
    </source>
</reference>
<feature type="transmembrane region" description="Helical" evidence="2">
    <location>
        <begin position="178"/>
        <end position="198"/>
    </location>
</feature>
<feature type="transmembrane region" description="Helical" evidence="2">
    <location>
        <begin position="204"/>
        <end position="223"/>
    </location>
</feature>
<dbReference type="Pfam" id="PF12158">
    <property type="entry name" value="DUF3592"/>
    <property type="match status" value="1"/>
</dbReference>
<dbReference type="AlphaFoldDB" id="A0A222FPK6"/>
<keyword evidence="2" id="KW-1133">Transmembrane helix</keyword>
<dbReference type="KEGG" id="bsan:CHH28_16475"/>
<dbReference type="Proteomes" id="UP000202440">
    <property type="component" value="Chromosome"/>
</dbReference>
<sequence>MVKKKGNNRIFGWLFLAAGVGVFIFTAILPLIKYWQSSDWQPVNATLTRLELQSNTSEDSTTYKVVASYHFQINGQQYRSHQVSLFGGSDNIGSYWSDLYSRLKRQRDSNAVIAWVNPQDPTQSLLDRSLRPGFIIMGSVFLLAFGGIGLMVVYRGQSVSNSVAAGSLSSEQKGKYKVLLVLGTGFTVLGVAAGVSALHSTQHWQWEQLLIALFPLAGIAMLVQAIRARQRFLAIGVTPLLLDPDPASSGGHIAGSFQLSSPTEGPIAIKLQCINRYTTGSGDDRKTEERVVWEEQSICWHGNNQTQCFLFSPNKAAPASGAARRGIILWRLTATGSVRPSGQEQAEAFERSWQIPVKDGIEHSSLTPPERHTQHIAEHFEADVTQGFGIRQQGQETYFISAAGRHMASNLGLMAIGAVFSVAGVFLFTEALQEGGALWFMSVSFFAAGMAVTMAGIWTAGRKLETWISPGNIRTQRSLFGKPLYTHQRQNIQPDQLKTSVTSSSRSGSRHTEYYRVHTSNNNDITLAEGIDGKAEADALVAQMRKALTGHLDDELG</sequence>
<evidence type="ECO:0000256" key="1">
    <source>
        <dbReference type="SAM" id="MobiDB-lite"/>
    </source>
</evidence>
<proteinExistence type="predicted"/>